<dbReference type="InterPro" id="IPR006140">
    <property type="entry name" value="D-isomer_DH_NAD-bd"/>
</dbReference>
<evidence type="ECO:0000256" key="2">
    <source>
        <dbReference type="ARBA" id="ARBA00023027"/>
    </source>
</evidence>
<feature type="non-terminal residue" evidence="4">
    <location>
        <position position="1"/>
    </location>
</feature>
<dbReference type="AlphaFoldDB" id="A0A955LVY1"/>
<dbReference type="PANTHER" id="PTHR10996">
    <property type="entry name" value="2-HYDROXYACID DEHYDROGENASE-RELATED"/>
    <property type="match status" value="1"/>
</dbReference>
<dbReference type="GO" id="GO:0005829">
    <property type="term" value="C:cytosol"/>
    <property type="evidence" value="ECO:0007669"/>
    <property type="project" value="TreeGrafter"/>
</dbReference>
<evidence type="ECO:0000256" key="1">
    <source>
        <dbReference type="ARBA" id="ARBA00023002"/>
    </source>
</evidence>
<accession>A0A955LVY1</accession>
<dbReference type="GO" id="GO:0030267">
    <property type="term" value="F:glyoxylate reductase (NADPH) activity"/>
    <property type="evidence" value="ECO:0007669"/>
    <property type="project" value="TreeGrafter"/>
</dbReference>
<dbReference type="EMBL" id="JAGQKY010000072">
    <property type="protein sequence ID" value="MCA9397590.1"/>
    <property type="molecule type" value="Genomic_DNA"/>
</dbReference>
<dbReference type="PANTHER" id="PTHR10996:SF178">
    <property type="entry name" value="2-HYDROXYACID DEHYDROGENASE YGL185C-RELATED"/>
    <property type="match status" value="1"/>
</dbReference>
<sequence>LHDKKIGIRGAGNIGSAVIQIARVFTNKIYCHTKHPDKHTVLKNANVIFTNINRLFSETDVIIVTVPLTNETKGMINNDQISLMKKDSIFVSISRTPVIDIDNLCTAVEKGTILGAAIDGEFPEHIYTRYKETPNLLLTTHIAGNSIDANAKADTLMGGKIIQHITHLQF</sequence>
<dbReference type="GO" id="GO:0051287">
    <property type="term" value="F:NAD binding"/>
    <property type="evidence" value="ECO:0007669"/>
    <property type="project" value="InterPro"/>
</dbReference>
<comment type="caution">
    <text evidence="4">The sequence shown here is derived from an EMBL/GenBank/DDBJ whole genome shotgun (WGS) entry which is preliminary data.</text>
</comment>
<dbReference type="GO" id="GO:0016618">
    <property type="term" value="F:hydroxypyruvate reductase [NAD(P)H] activity"/>
    <property type="evidence" value="ECO:0007669"/>
    <property type="project" value="TreeGrafter"/>
</dbReference>
<reference evidence="4" key="2">
    <citation type="journal article" date="2021" name="Microbiome">
        <title>Successional dynamics and alternative stable states in a saline activated sludge microbial community over 9 years.</title>
        <authorList>
            <person name="Wang Y."/>
            <person name="Ye J."/>
            <person name="Ju F."/>
            <person name="Liu L."/>
            <person name="Boyd J.A."/>
            <person name="Deng Y."/>
            <person name="Parks D.H."/>
            <person name="Jiang X."/>
            <person name="Yin X."/>
            <person name="Woodcroft B.J."/>
            <person name="Tyson G.W."/>
            <person name="Hugenholtz P."/>
            <person name="Polz M.F."/>
            <person name="Zhang T."/>
        </authorList>
    </citation>
    <scope>NUCLEOTIDE SEQUENCE</scope>
    <source>
        <strain evidence="4">HKST-UBA02</strain>
    </source>
</reference>
<proteinExistence type="predicted"/>
<dbReference type="InterPro" id="IPR036291">
    <property type="entry name" value="NAD(P)-bd_dom_sf"/>
</dbReference>
<evidence type="ECO:0000313" key="5">
    <source>
        <dbReference type="Proteomes" id="UP000699691"/>
    </source>
</evidence>
<dbReference type="Proteomes" id="UP000699691">
    <property type="component" value="Unassembled WGS sequence"/>
</dbReference>
<gene>
    <name evidence="4" type="ORF">KC573_02070</name>
</gene>
<keyword evidence="2" id="KW-0520">NAD</keyword>
<feature type="domain" description="D-isomer specific 2-hydroxyacid dehydrogenase NAD-binding" evidence="3">
    <location>
        <begin position="1"/>
        <end position="143"/>
    </location>
</feature>
<organism evidence="4 5">
    <name type="scientific">candidate division WWE3 bacterium</name>
    <dbReference type="NCBI Taxonomy" id="2053526"/>
    <lineage>
        <taxon>Bacteria</taxon>
        <taxon>Katanobacteria</taxon>
    </lineage>
</organism>
<dbReference type="Gene3D" id="3.40.50.720">
    <property type="entry name" value="NAD(P)-binding Rossmann-like Domain"/>
    <property type="match status" value="2"/>
</dbReference>
<protein>
    <recommendedName>
        <fullName evidence="3">D-isomer specific 2-hydroxyacid dehydrogenase NAD-binding domain-containing protein</fullName>
    </recommendedName>
</protein>
<reference evidence="4" key="1">
    <citation type="submission" date="2020-04" db="EMBL/GenBank/DDBJ databases">
        <authorList>
            <person name="Zhang T."/>
        </authorList>
    </citation>
    <scope>NUCLEOTIDE SEQUENCE</scope>
    <source>
        <strain evidence="4">HKST-UBA02</strain>
    </source>
</reference>
<dbReference type="InterPro" id="IPR050223">
    <property type="entry name" value="D-isomer_2-hydroxyacid_DH"/>
</dbReference>
<dbReference type="Pfam" id="PF02826">
    <property type="entry name" value="2-Hacid_dh_C"/>
    <property type="match status" value="1"/>
</dbReference>
<dbReference type="SUPFAM" id="SSF51735">
    <property type="entry name" value="NAD(P)-binding Rossmann-fold domains"/>
    <property type="match status" value="1"/>
</dbReference>
<evidence type="ECO:0000259" key="3">
    <source>
        <dbReference type="Pfam" id="PF02826"/>
    </source>
</evidence>
<evidence type="ECO:0000313" key="4">
    <source>
        <dbReference type="EMBL" id="MCA9397590.1"/>
    </source>
</evidence>
<keyword evidence="1" id="KW-0560">Oxidoreductase</keyword>
<name>A0A955LVY1_UNCKA</name>